<dbReference type="InterPro" id="IPR050223">
    <property type="entry name" value="D-isomer_2-hydroxyacid_DH"/>
</dbReference>
<evidence type="ECO:0000313" key="8">
    <source>
        <dbReference type="Proteomes" id="UP000825701"/>
    </source>
</evidence>
<dbReference type="Gene3D" id="3.40.50.720">
    <property type="entry name" value="NAD(P)-binding Rossmann-like Domain"/>
    <property type="match status" value="2"/>
</dbReference>
<evidence type="ECO:0000259" key="5">
    <source>
        <dbReference type="Pfam" id="PF00389"/>
    </source>
</evidence>
<dbReference type="GO" id="GO:0030267">
    <property type="term" value="F:glyoxylate reductase (NADPH) activity"/>
    <property type="evidence" value="ECO:0007669"/>
    <property type="project" value="TreeGrafter"/>
</dbReference>
<dbReference type="CDD" id="cd12156">
    <property type="entry name" value="HPPR"/>
    <property type="match status" value="1"/>
</dbReference>
<dbReference type="InterPro" id="IPR036291">
    <property type="entry name" value="NAD(P)-bd_dom_sf"/>
</dbReference>
<evidence type="ECO:0000259" key="6">
    <source>
        <dbReference type="Pfam" id="PF02826"/>
    </source>
</evidence>
<dbReference type="AlphaFoldDB" id="A0A9E6REA5"/>
<proteinExistence type="inferred from homology"/>
<keyword evidence="8" id="KW-1185">Reference proteome</keyword>
<dbReference type="EMBL" id="CP081869">
    <property type="protein sequence ID" value="QZO02445.1"/>
    <property type="molecule type" value="Genomic_DNA"/>
</dbReference>
<reference evidence="7" key="1">
    <citation type="submission" date="2021-08" db="EMBL/GenBank/DDBJ databases">
        <authorList>
            <person name="Zhang H."/>
            <person name="Xu M."/>
            <person name="Yu Z."/>
            <person name="Yang L."/>
            <person name="Cai Y."/>
        </authorList>
    </citation>
    <scope>NUCLEOTIDE SEQUENCE</scope>
    <source>
        <strain evidence="7">CHL1</strain>
    </source>
</reference>
<evidence type="ECO:0000313" key="7">
    <source>
        <dbReference type="EMBL" id="QZO02445.1"/>
    </source>
</evidence>
<keyword evidence="3" id="KW-0520">NAD</keyword>
<accession>A0A9E6REA5</accession>
<dbReference type="PANTHER" id="PTHR10996:SF178">
    <property type="entry name" value="2-HYDROXYACID DEHYDROGENASE YGL185C-RELATED"/>
    <property type="match status" value="1"/>
</dbReference>
<evidence type="ECO:0000256" key="2">
    <source>
        <dbReference type="ARBA" id="ARBA00023002"/>
    </source>
</evidence>
<dbReference type="Proteomes" id="UP000825701">
    <property type="component" value="Chromosome"/>
</dbReference>
<dbReference type="GO" id="GO:0016618">
    <property type="term" value="F:hydroxypyruvate reductase [NAD(P)H] activity"/>
    <property type="evidence" value="ECO:0007669"/>
    <property type="project" value="TreeGrafter"/>
</dbReference>
<comment type="similarity">
    <text evidence="4">Belongs to the D-isomer specific 2-hydroxyacid dehydrogenase family.</text>
</comment>
<gene>
    <name evidence="7" type="ORF">K6K41_18865</name>
</gene>
<dbReference type="InterPro" id="IPR006139">
    <property type="entry name" value="D-isomer_2_OHA_DH_cat_dom"/>
</dbReference>
<dbReference type="Pfam" id="PF02826">
    <property type="entry name" value="2-Hacid_dh_C"/>
    <property type="match status" value="1"/>
</dbReference>
<dbReference type="GO" id="GO:0051287">
    <property type="term" value="F:NAD binding"/>
    <property type="evidence" value="ECO:0007669"/>
    <property type="project" value="InterPro"/>
</dbReference>
<evidence type="ECO:0000256" key="3">
    <source>
        <dbReference type="ARBA" id="ARBA00023027"/>
    </source>
</evidence>
<evidence type="ECO:0000256" key="1">
    <source>
        <dbReference type="ARBA" id="ARBA00022857"/>
    </source>
</evidence>
<organism evidence="7 8">
    <name type="scientific">Chenggangzhangella methanolivorans</name>
    <dbReference type="NCBI Taxonomy" id="1437009"/>
    <lineage>
        <taxon>Bacteria</taxon>
        <taxon>Pseudomonadati</taxon>
        <taxon>Pseudomonadota</taxon>
        <taxon>Alphaproteobacteria</taxon>
        <taxon>Hyphomicrobiales</taxon>
        <taxon>Methylopilaceae</taxon>
        <taxon>Chenggangzhangella</taxon>
    </lineage>
</organism>
<dbReference type="InterPro" id="IPR006140">
    <property type="entry name" value="D-isomer_DH_NAD-bd"/>
</dbReference>
<dbReference type="PANTHER" id="PTHR10996">
    <property type="entry name" value="2-HYDROXYACID DEHYDROGENASE-RELATED"/>
    <property type="match status" value="1"/>
</dbReference>
<sequence>MLAERGAEIRGIVTRGRLPINAALMDRLPKLEIVSGFGVGYDSVDVAEAARRGIVVTNTPDVLTDEVADFTVGLTLATIREIPQSDVYLRSGGWNGGPFRLTATLRDRTIGIAGMGRIGQAVAKRLEPFGRPIAYHSRRPVEGLGYRHFPDLLGLAQACDVLIVILPGGAATNKAVNAEVLKALGPNGVLINVARGSVVDEAALVDALTSGGILAAGLDVFEREPAYMPELGRLANVVLTPHVGSGTHWTRERMADLTVANLETWFDGKGPVTPVPETPWTAQSA</sequence>
<dbReference type="SUPFAM" id="SSF51735">
    <property type="entry name" value="NAD(P)-binding Rossmann-fold domains"/>
    <property type="match status" value="1"/>
</dbReference>
<dbReference type="KEGG" id="cmet:K6K41_18865"/>
<evidence type="ECO:0000256" key="4">
    <source>
        <dbReference type="RuleBase" id="RU003719"/>
    </source>
</evidence>
<dbReference type="GO" id="GO:0005829">
    <property type="term" value="C:cytosol"/>
    <property type="evidence" value="ECO:0007669"/>
    <property type="project" value="TreeGrafter"/>
</dbReference>
<dbReference type="FunFam" id="3.40.50.720:FF:000213">
    <property type="entry name" value="Putative 2-hydroxyacid dehydrogenase"/>
    <property type="match status" value="1"/>
</dbReference>
<feature type="domain" description="D-isomer specific 2-hydroxyacid dehydrogenase NAD-binding" evidence="6">
    <location>
        <begin position="73"/>
        <end position="244"/>
    </location>
</feature>
<name>A0A9E6REA5_9HYPH</name>
<dbReference type="SUPFAM" id="SSF52283">
    <property type="entry name" value="Formate/glycerate dehydrogenase catalytic domain-like"/>
    <property type="match status" value="1"/>
</dbReference>
<dbReference type="Pfam" id="PF00389">
    <property type="entry name" value="2-Hacid_dh"/>
    <property type="match status" value="1"/>
</dbReference>
<protein>
    <submittedName>
        <fullName evidence="7">2-hydroxyacid dehydrogenase</fullName>
    </submittedName>
</protein>
<keyword evidence="1" id="KW-0521">NADP</keyword>
<feature type="domain" description="D-isomer specific 2-hydroxyacid dehydrogenase catalytic" evidence="5">
    <location>
        <begin position="2"/>
        <end position="275"/>
    </location>
</feature>
<keyword evidence="2 4" id="KW-0560">Oxidoreductase</keyword>